<evidence type="ECO:0000313" key="6">
    <source>
        <dbReference type="Proteomes" id="UP000603453"/>
    </source>
</evidence>
<dbReference type="InterPro" id="IPR034164">
    <property type="entry name" value="Pepsin-like_dom"/>
</dbReference>
<dbReference type="AlphaFoldDB" id="A0A8H7V6B4"/>
<dbReference type="CDD" id="cd05471">
    <property type="entry name" value="pepsin_like"/>
    <property type="match status" value="1"/>
</dbReference>
<feature type="region of interest" description="Disordered" evidence="2">
    <location>
        <begin position="172"/>
        <end position="200"/>
    </location>
</feature>
<comment type="similarity">
    <text evidence="1">Belongs to the peptidase A1 family.</text>
</comment>
<evidence type="ECO:0000313" key="5">
    <source>
        <dbReference type="EMBL" id="KAG2204968.1"/>
    </source>
</evidence>
<dbReference type="GO" id="GO:0004190">
    <property type="term" value="F:aspartic-type endopeptidase activity"/>
    <property type="evidence" value="ECO:0007669"/>
    <property type="project" value="InterPro"/>
</dbReference>
<accession>A0A8H7V6B4</accession>
<feature type="domain" description="Peptidase A1" evidence="4">
    <location>
        <begin position="53"/>
        <end position="368"/>
    </location>
</feature>
<evidence type="ECO:0000256" key="1">
    <source>
        <dbReference type="ARBA" id="ARBA00007447"/>
    </source>
</evidence>
<dbReference type="InterPro" id="IPR001461">
    <property type="entry name" value="Aspartic_peptidase_A1"/>
</dbReference>
<feature type="signal peptide" evidence="3">
    <location>
        <begin position="1"/>
        <end position="21"/>
    </location>
</feature>
<dbReference type="InterPro" id="IPR021109">
    <property type="entry name" value="Peptidase_aspartic_dom_sf"/>
</dbReference>
<dbReference type="OrthoDB" id="15189at2759"/>
<name>A0A8H7V6B4_9FUNG</name>
<keyword evidence="6" id="KW-1185">Reference proteome</keyword>
<gene>
    <name evidence="5" type="ORF">INT47_002592</name>
</gene>
<sequence>MKSVISDSVLFLVALLPLTKASPTHWSRGYTEPIYNDSIPSVVFNCGYDVPNWVINVGFGTPNQPARLLIDSTFDNTFVAGVMCHSEFCEDQKGPLYNAGKSSTSIRQHQRKTFDLGDGEVVTGDIYKDNFNFGDFTYDNFIFGKAFDVQGFPSSSDFAGVFGLSLPDTTNNKNKKRSISRPFANSRSQKPGTRKRSSSYDQCSFSAGIDYSLISGEIFWLNLPTCEYGNSPFYKTDLTCVTIDGVLDLKFKDTVAEFDTTVKNIEVPHNDLQKIHQGLHASFDSSINDYAFKCCDAKDLEISFAEYTVSIPASSWTRELDNTGELCVAKISESKTTIAPVNRWRLGTDFMLNLYTIFDTEQTGIALAKFGEKNARIFSK</sequence>
<dbReference type="Pfam" id="PF00026">
    <property type="entry name" value="Asp"/>
    <property type="match status" value="1"/>
</dbReference>
<dbReference type="InterPro" id="IPR033121">
    <property type="entry name" value="PEPTIDASE_A1"/>
</dbReference>
<dbReference type="PANTHER" id="PTHR47966">
    <property type="entry name" value="BETA-SITE APP-CLEAVING ENZYME, ISOFORM A-RELATED"/>
    <property type="match status" value="1"/>
</dbReference>
<proteinExistence type="inferred from homology"/>
<dbReference type="Gene3D" id="2.40.70.10">
    <property type="entry name" value="Acid Proteases"/>
    <property type="match status" value="2"/>
</dbReference>
<evidence type="ECO:0000256" key="3">
    <source>
        <dbReference type="SAM" id="SignalP"/>
    </source>
</evidence>
<feature type="chain" id="PRO_5034271631" description="Peptidase A1 domain-containing protein" evidence="3">
    <location>
        <begin position="22"/>
        <end position="380"/>
    </location>
</feature>
<dbReference type="PROSITE" id="PS51767">
    <property type="entry name" value="PEPTIDASE_A1"/>
    <property type="match status" value="1"/>
</dbReference>
<protein>
    <recommendedName>
        <fullName evidence="4">Peptidase A1 domain-containing protein</fullName>
    </recommendedName>
</protein>
<evidence type="ECO:0000256" key="2">
    <source>
        <dbReference type="SAM" id="MobiDB-lite"/>
    </source>
</evidence>
<reference evidence="5" key="1">
    <citation type="submission" date="2020-12" db="EMBL/GenBank/DDBJ databases">
        <title>Metabolic potential, ecology and presence of endohyphal bacteria is reflected in genomic diversity of Mucoromycotina.</title>
        <authorList>
            <person name="Muszewska A."/>
            <person name="Okrasinska A."/>
            <person name="Steczkiewicz K."/>
            <person name="Drgas O."/>
            <person name="Orlowska M."/>
            <person name="Perlinska-Lenart U."/>
            <person name="Aleksandrzak-Piekarczyk T."/>
            <person name="Szatraj K."/>
            <person name="Zielenkiewicz U."/>
            <person name="Pilsyk S."/>
            <person name="Malc E."/>
            <person name="Mieczkowski P."/>
            <person name="Kruszewska J.S."/>
            <person name="Biernat P."/>
            <person name="Pawlowska J."/>
        </authorList>
    </citation>
    <scope>NUCLEOTIDE SEQUENCE</scope>
    <source>
        <strain evidence="5">WA0000017839</strain>
    </source>
</reference>
<comment type="caution">
    <text evidence="5">The sequence shown here is derived from an EMBL/GenBank/DDBJ whole genome shotgun (WGS) entry which is preliminary data.</text>
</comment>
<dbReference type="Proteomes" id="UP000603453">
    <property type="component" value="Unassembled WGS sequence"/>
</dbReference>
<dbReference type="EMBL" id="JAEPRD010000040">
    <property type="protein sequence ID" value="KAG2204968.1"/>
    <property type="molecule type" value="Genomic_DNA"/>
</dbReference>
<dbReference type="PANTHER" id="PTHR47966:SF74">
    <property type="entry name" value="AGR407CP"/>
    <property type="match status" value="1"/>
</dbReference>
<keyword evidence="3" id="KW-0732">Signal</keyword>
<dbReference type="SUPFAM" id="SSF50630">
    <property type="entry name" value="Acid proteases"/>
    <property type="match status" value="1"/>
</dbReference>
<organism evidence="5 6">
    <name type="scientific">Mucor saturninus</name>
    <dbReference type="NCBI Taxonomy" id="64648"/>
    <lineage>
        <taxon>Eukaryota</taxon>
        <taxon>Fungi</taxon>
        <taxon>Fungi incertae sedis</taxon>
        <taxon>Mucoromycota</taxon>
        <taxon>Mucoromycotina</taxon>
        <taxon>Mucoromycetes</taxon>
        <taxon>Mucorales</taxon>
        <taxon>Mucorineae</taxon>
        <taxon>Mucoraceae</taxon>
        <taxon>Mucor</taxon>
    </lineage>
</organism>
<dbReference type="GO" id="GO:0006508">
    <property type="term" value="P:proteolysis"/>
    <property type="evidence" value="ECO:0007669"/>
    <property type="project" value="InterPro"/>
</dbReference>
<evidence type="ECO:0000259" key="4">
    <source>
        <dbReference type="PROSITE" id="PS51767"/>
    </source>
</evidence>